<evidence type="ECO:0000256" key="5">
    <source>
        <dbReference type="ARBA" id="ARBA00023288"/>
    </source>
</evidence>
<dbReference type="Gene3D" id="3.10.350.10">
    <property type="entry name" value="LysM domain"/>
    <property type="match status" value="1"/>
</dbReference>
<keyword evidence="5" id="KW-0449">Lipoprotein</keyword>
<dbReference type="Proteomes" id="UP000014585">
    <property type="component" value="Unassembled WGS sequence"/>
</dbReference>
<dbReference type="GO" id="GO:0004222">
    <property type="term" value="F:metalloendopeptidase activity"/>
    <property type="evidence" value="ECO:0007669"/>
    <property type="project" value="TreeGrafter"/>
</dbReference>
<name>S3IKU8_9ENTR</name>
<sequence>MINPTFPRIDLSKESFFKRWQATALILLMSFLLTACSSQKSAKTSRNEGTFSGSVYTVKRGDTLSRISRMTGSSVGELARLNNISAPYTLQVGQRVRVKGSASAARPKNTATAKNTSTSRSSGSGTIAKVAPPPGGSRCWLWPTKGNIVEPFSNSDGGNKGIDISGSRGQPIYASAAGTVVYVGNQLRGYGNLVMIKHSEEYITAYAHNDTMLVNTGEKVKAGQKIATMGNSGADSVRLHFQIRYRATAIDPQRYLRPSC</sequence>
<dbReference type="InterPro" id="IPR053529">
    <property type="entry name" value="Peptidase_M23B"/>
</dbReference>
<dbReference type="Pfam" id="PF01551">
    <property type="entry name" value="Peptidase_M23"/>
    <property type="match status" value="1"/>
</dbReference>
<evidence type="ECO:0000256" key="4">
    <source>
        <dbReference type="ARBA" id="ARBA00023139"/>
    </source>
</evidence>
<evidence type="ECO:0000256" key="6">
    <source>
        <dbReference type="SAM" id="MobiDB-lite"/>
    </source>
</evidence>
<dbReference type="FunFam" id="2.70.70.10:FF:000005">
    <property type="entry name" value="Hypothetical lipoprotein YgeR"/>
    <property type="match status" value="1"/>
</dbReference>
<dbReference type="Gene3D" id="2.70.70.10">
    <property type="entry name" value="Glucose Permease (Domain IIA)"/>
    <property type="match status" value="1"/>
</dbReference>
<organism evidence="8 9">
    <name type="scientific">Cedecea davisae DSM 4568</name>
    <dbReference type="NCBI Taxonomy" id="566551"/>
    <lineage>
        <taxon>Bacteria</taxon>
        <taxon>Pseudomonadati</taxon>
        <taxon>Pseudomonadota</taxon>
        <taxon>Gammaproteobacteria</taxon>
        <taxon>Enterobacterales</taxon>
        <taxon>Enterobacteriaceae</taxon>
        <taxon>Cedecea</taxon>
    </lineage>
</organism>
<dbReference type="GO" id="GO:0009279">
    <property type="term" value="C:cell outer membrane"/>
    <property type="evidence" value="ECO:0007669"/>
    <property type="project" value="TreeGrafter"/>
</dbReference>
<dbReference type="AlphaFoldDB" id="S3IKU8"/>
<dbReference type="InterPro" id="IPR011055">
    <property type="entry name" value="Dup_hybrid_motif"/>
</dbReference>
<keyword evidence="3" id="KW-0472">Membrane</keyword>
<dbReference type="CDD" id="cd00118">
    <property type="entry name" value="LysM"/>
    <property type="match status" value="1"/>
</dbReference>
<feature type="compositionally biased region" description="Low complexity" evidence="6">
    <location>
        <begin position="116"/>
        <end position="126"/>
    </location>
</feature>
<protein>
    <submittedName>
        <fullName evidence="8">Peptidase, M23 family</fullName>
    </submittedName>
</protein>
<evidence type="ECO:0000313" key="8">
    <source>
        <dbReference type="EMBL" id="EPF13685.1"/>
    </source>
</evidence>
<reference evidence="8 9" key="1">
    <citation type="submission" date="2013-04" db="EMBL/GenBank/DDBJ databases">
        <authorList>
            <person name="Weinstock G."/>
            <person name="Sodergren E."/>
            <person name="Lobos E.A."/>
            <person name="Fulton L."/>
            <person name="Fulton R."/>
            <person name="Courtney L."/>
            <person name="Fronick C."/>
            <person name="O'Laughlin M."/>
            <person name="Godfrey J."/>
            <person name="Wilson R.M."/>
            <person name="Miner T."/>
            <person name="Farmer C."/>
            <person name="Delehaunty K."/>
            <person name="Cordes M."/>
            <person name="Minx P."/>
            <person name="Tomlinson C."/>
            <person name="Chen J."/>
            <person name="Wollam A."/>
            <person name="Pepin K.H."/>
            <person name="Palsikar V.B."/>
            <person name="Zhang X."/>
            <person name="Suruliraj S."/>
            <person name="Perna N.T."/>
            <person name="Plunkett G."/>
            <person name="Warren W."/>
            <person name="Mitreva M."/>
            <person name="Mardis E.R."/>
            <person name="Wilson R.K."/>
        </authorList>
    </citation>
    <scope>NUCLEOTIDE SEQUENCE [LARGE SCALE GENOMIC DNA]</scope>
    <source>
        <strain evidence="8 9">DSM 4568</strain>
    </source>
</reference>
<dbReference type="InterPro" id="IPR050570">
    <property type="entry name" value="Cell_wall_metabolism_enzyme"/>
</dbReference>
<evidence type="ECO:0000313" key="9">
    <source>
        <dbReference type="Proteomes" id="UP000014585"/>
    </source>
</evidence>
<feature type="region of interest" description="Disordered" evidence="6">
    <location>
        <begin position="99"/>
        <end position="129"/>
    </location>
</feature>
<dbReference type="InterPro" id="IPR016047">
    <property type="entry name" value="M23ase_b-sheet_dom"/>
</dbReference>
<dbReference type="GO" id="GO:0032153">
    <property type="term" value="C:cell division site"/>
    <property type="evidence" value="ECO:0007669"/>
    <property type="project" value="TreeGrafter"/>
</dbReference>
<dbReference type="InterPro" id="IPR018392">
    <property type="entry name" value="LysM"/>
</dbReference>
<dbReference type="SMART" id="SM00257">
    <property type="entry name" value="LysM"/>
    <property type="match status" value="1"/>
</dbReference>
<dbReference type="Pfam" id="PF01476">
    <property type="entry name" value="LysM"/>
    <property type="match status" value="1"/>
</dbReference>
<dbReference type="SUPFAM" id="SSF51261">
    <property type="entry name" value="Duplicated hybrid motif"/>
    <property type="match status" value="1"/>
</dbReference>
<dbReference type="HOGENOM" id="CLU_029425_0_4_6"/>
<accession>S3IKU8</accession>
<keyword evidence="4" id="KW-0564">Palmitate</keyword>
<dbReference type="PATRIC" id="fig|566551.4.peg.3534"/>
<dbReference type="InterPro" id="IPR036779">
    <property type="entry name" value="LysM_dom_sf"/>
</dbReference>
<evidence type="ECO:0000259" key="7">
    <source>
        <dbReference type="PROSITE" id="PS51782"/>
    </source>
</evidence>
<gene>
    <name evidence="8" type="ORF">HMPREF0201_03876</name>
</gene>
<dbReference type="PROSITE" id="PS51782">
    <property type="entry name" value="LYSM"/>
    <property type="match status" value="1"/>
</dbReference>
<dbReference type="CDD" id="cd12797">
    <property type="entry name" value="M23_peptidase"/>
    <property type="match status" value="1"/>
</dbReference>
<comment type="subcellular location">
    <subcellularLocation>
        <location evidence="1">Membrane</location>
        <topology evidence="1">Lipid-anchor</topology>
    </subcellularLocation>
</comment>
<comment type="caution">
    <text evidence="8">The sequence shown here is derived from an EMBL/GenBank/DDBJ whole genome shotgun (WGS) entry which is preliminary data.</text>
</comment>
<keyword evidence="2" id="KW-0732">Signal</keyword>
<dbReference type="PANTHER" id="PTHR21666">
    <property type="entry name" value="PEPTIDASE-RELATED"/>
    <property type="match status" value="1"/>
</dbReference>
<dbReference type="PANTHER" id="PTHR21666:SF269">
    <property type="entry name" value="METALLOENDOPEPTIDASE"/>
    <property type="match status" value="1"/>
</dbReference>
<evidence type="ECO:0000256" key="2">
    <source>
        <dbReference type="ARBA" id="ARBA00022729"/>
    </source>
</evidence>
<dbReference type="STRING" id="566551.HMPREF0201_03876"/>
<feature type="domain" description="LysM" evidence="7">
    <location>
        <begin position="54"/>
        <end position="98"/>
    </location>
</feature>
<evidence type="ECO:0000256" key="1">
    <source>
        <dbReference type="ARBA" id="ARBA00004635"/>
    </source>
</evidence>
<dbReference type="EMBL" id="ATDT01000033">
    <property type="protein sequence ID" value="EPF13685.1"/>
    <property type="molecule type" value="Genomic_DNA"/>
</dbReference>
<evidence type="ECO:0000256" key="3">
    <source>
        <dbReference type="ARBA" id="ARBA00023136"/>
    </source>
</evidence>
<dbReference type="NCBIfam" id="NF040883">
    <property type="entry name" value="amid_act_ActS"/>
    <property type="match status" value="1"/>
</dbReference>
<proteinExistence type="predicted"/>